<evidence type="ECO:0000256" key="6">
    <source>
        <dbReference type="ARBA" id="ARBA00022729"/>
    </source>
</evidence>
<feature type="compositionally biased region" description="Basic and acidic residues" evidence="12">
    <location>
        <begin position="132"/>
        <end position="141"/>
    </location>
</feature>
<dbReference type="NCBIfam" id="TIGR01675">
    <property type="entry name" value="plant-AP"/>
    <property type="match status" value="1"/>
</dbReference>
<dbReference type="InterPro" id="IPR003613">
    <property type="entry name" value="Ubox_domain"/>
</dbReference>
<evidence type="ECO:0000313" key="15">
    <source>
        <dbReference type="EMBL" id="KAG5413909.1"/>
    </source>
</evidence>
<keyword evidence="6" id="KW-0732">Signal</keyword>
<comment type="catalytic activity">
    <reaction evidence="1">
        <text>S-ubiquitinyl-[E2 ubiquitin-conjugating enzyme]-L-cysteine + [acceptor protein]-L-lysine = [E2 ubiquitin-conjugating enzyme]-L-cysteine + N(6)-ubiquitinyl-[acceptor protein]-L-lysine.</text>
        <dbReference type="EC" id="2.3.2.27"/>
    </reaction>
</comment>
<dbReference type="PANTHER" id="PTHR45647:SF15">
    <property type="entry name" value="U-BOX DOMAIN-CONTAINING PROTEIN 35"/>
    <property type="match status" value="1"/>
</dbReference>
<keyword evidence="9" id="KW-0833">Ubl conjugation pathway</keyword>
<dbReference type="Gene3D" id="3.30.200.20">
    <property type="entry name" value="Phosphorylase Kinase, domain 1"/>
    <property type="match status" value="1"/>
</dbReference>
<feature type="binding site" evidence="11">
    <location>
        <position position="453"/>
    </location>
    <ligand>
        <name>ATP</name>
        <dbReference type="ChEBI" id="CHEBI:30616"/>
    </ligand>
</feature>
<evidence type="ECO:0000256" key="7">
    <source>
        <dbReference type="ARBA" id="ARBA00022741"/>
    </source>
</evidence>
<evidence type="ECO:0000256" key="2">
    <source>
        <dbReference type="ARBA" id="ARBA00003861"/>
    </source>
</evidence>
<dbReference type="SUPFAM" id="SSF56112">
    <property type="entry name" value="Protein kinase-like (PK-like)"/>
    <property type="match status" value="1"/>
</dbReference>
<gene>
    <name evidence="15" type="primary">A01p017660.1_BraROA</name>
    <name evidence="15" type="ORF">IGI04_001476</name>
</gene>
<dbReference type="InterPro" id="IPR011009">
    <property type="entry name" value="Kinase-like_dom_sf"/>
</dbReference>
<dbReference type="PANTHER" id="PTHR45647">
    <property type="entry name" value="OS02G0152300 PROTEIN"/>
    <property type="match status" value="1"/>
</dbReference>
<evidence type="ECO:0000313" key="16">
    <source>
        <dbReference type="Proteomes" id="UP000823674"/>
    </source>
</evidence>
<dbReference type="Pfam" id="PF04564">
    <property type="entry name" value="U-box"/>
    <property type="match status" value="1"/>
</dbReference>
<protein>
    <recommendedName>
        <fullName evidence="4">RING-type E3 ubiquitin transferase</fullName>
        <ecNumber evidence="4">2.3.2.27</ecNumber>
    </recommendedName>
</protein>
<dbReference type="PROSITE" id="PS50011">
    <property type="entry name" value="PROTEIN_KINASE_DOM"/>
    <property type="match status" value="1"/>
</dbReference>
<dbReference type="SMART" id="SM00504">
    <property type="entry name" value="Ubox"/>
    <property type="match status" value="1"/>
</dbReference>
<keyword evidence="5" id="KW-0808">Transferase</keyword>
<evidence type="ECO:0000256" key="10">
    <source>
        <dbReference type="ARBA" id="ARBA00022840"/>
    </source>
</evidence>
<dbReference type="InterPro" id="IPR010028">
    <property type="entry name" value="Acid_phosphatase_pln"/>
</dbReference>
<keyword evidence="16" id="KW-1185">Reference proteome</keyword>
<evidence type="ECO:0000256" key="3">
    <source>
        <dbReference type="ARBA" id="ARBA00004906"/>
    </source>
</evidence>
<dbReference type="Pfam" id="PF03767">
    <property type="entry name" value="Acid_phosphat_B"/>
    <property type="match status" value="1"/>
</dbReference>
<dbReference type="InterPro" id="IPR023214">
    <property type="entry name" value="HAD_sf"/>
</dbReference>
<evidence type="ECO:0000256" key="1">
    <source>
        <dbReference type="ARBA" id="ARBA00000900"/>
    </source>
</evidence>
<name>A0ABQ7NW03_BRACM</name>
<dbReference type="InterPro" id="IPR013083">
    <property type="entry name" value="Znf_RING/FYVE/PHD"/>
</dbReference>
<evidence type="ECO:0000256" key="8">
    <source>
        <dbReference type="ARBA" id="ARBA00022777"/>
    </source>
</evidence>
<dbReference type="Gene3D" id="3.30.40.10">
    <property type="entry name" value="Zinc/RING finger domain, C3HC4 (zinc finger)"/>
    <property type="match status" value="1"/>
</dbReference>
<evidence type="ECO:0000256" key="9">
    <source>
        <dbReference type="ARBA" id="ARBA00022786"/>
    </source>
</evidence>
<accession>A0ABQ7NW03</accession>
<dbReference type="Pfam" id="PF00069">
    <property type="entry name" value="Pkinase"/>
    <property type="match status" value="1"/>
</dbReference>
<dbReference type="EC" id="2.3.2.27" evidence="4"/>
<organism evidence="15 16">
    <name type="scientific">Brassica rapa subsp. trilocularis</name>
    <dbReference type="NCBI Taxonomy" id="1813537"/>
    <lineage>
        <taxon>Eukaryota</taxon>
        <taxon>Viridiplantae</taxon>
        <taxon>Streptophyta</taxon>
        <taxon>Embryophyta</taxon>
        <taxon>Tracheophyta</taxon>
        <taxon>Spermatophyta</taxon>
        <taxon>Magnoliopsida</taxon>
        <taxon>eudicotyledons</taxon>
        <taxon>Gunneridae</taxon>
        <taxon>Pentapetalae</taxon>
        <taxon>rosids</taxon>
        <taxon>malvids</taxon>
        <taxon>Brassicales</taxon>
        <taxon>Brassicaceae</taxon>
        <taxon>Brassiceae</taxon>
        <taxon>Brassica</taxon>
    </lineage>
</organism>
<feature type="compositionally biased region" description="Low complexity" evidence="12">
    <location>
        <begin position="142"/>
        <end position="155"/>
    </location>
</feature>
<keyword evidence="10 11" id="KW-0067">ATP-binding</keyword>
<dbReference type="PROSITE" id="PS00108">
    <property type="entry name" value="PROTEIN_KINASE_ST"/>
    <property type="match status" value="1"/>
</dbReference>
<evidence type="ECO:0000256" key="4">
    <source>
        <dbReference type="ARBA" id="ARBA00012483"/>
    </source>
</evidence>
<comment type="caution">
    <text evidence="15">The sequence shown here is derived from an EMBL/GenBank/DDBJ whole genome shotgun (WGS) entry which is preliminary data.</text>
</comment>
<dbReference type="Gene3D" id="3.40.50.620">
    <property type="entry name" value="HUPs"/>
    <property type="match status" value="1"/>
</dbReference>
<dbReference type="InterPro" id="IPR036412">
    <property type="entry name" value="HAD-like_sf"/>
</dbReference>
<dbReference type="InterPro" id="IPR008271">
    <property type="entry name" value="Ser/Thr_kinase_AS"/>
</dbReference>
<dbReference type="EMBL" id="JADBGQ010000001">
    <property type="protein sequence ID" value="KAG5413909.1"/>
    <property type="molecule type" value="Genomic_DNA"/>
</dbReference>
<comment type="pathway">
    <text evidence="3">Protein modification; protein ubiquitination.</text>
</comment>
<evidence type="ECO:0000256" key="5">
    <source>
        <dbReference type="ARBA" id="ARBA00022679"/>
    </source>
</evidence>
<feature type="region of interest" description="Disordered" evidence="12">
    <location>
        <begin position="122"/>
        <end position="165"/>
    </location>
</feature>
<feature type="region of interest" description="Disordered" evidence="12">
    <location>
        <begin position="209"/>
        <end position="228"/>
    </location>
</feature>
<evidence type="ECO:0000259" key="13">
    <source>
        <dbReference type="PROSITE" id="PS50011"/>
    </source>
</evidence>
<dbReference type="Gene3D" id="1.10.510.10">
    <property type="entry name" value="Transferase(Phosphotransferase) domain 1"/>
    <property type="match status" value="1"/>
</dbReference>
<dbReference type="CDD" id="cd16655">
    <property type="entry name" value="RING-Ubox_WDSUB1-like"/>
    <property type="match status" value="1"/>
</dbReference>
<dbReference type="SMART" id="SM00220">
    <property type="entry name" value="S_TKc"/>
    <property type="match status" value="1"/>
</dbReference>
<reference evidence="15 16" key="1">
    <citation type="submission" date="2021-03" db="EMBL/GenBank/DDBJ databases">
        <authorList>
            <person name="King G.J."/>
            <person name="Bancroft I."/>
            <person name="Baten A."/>
            <person name="Bloomfield J."/>
            <person name="Borpatragohain P."/>
            <person name="He Z."/>
            <person name="Irish N."/>
            <person name="Irwin J."/>
            <person name="Liu K."/>
            <person name="Mauleon R.P."/>
            <person name="Moore J."/>
            <person name="Morris R."/>
            <person name="Ostergaard L."/>
            <person name="Wang B."/>
            <person name="Wells R."/>
        </authorList>
    </citation>
    <scope>NUCLEOTIDE SEQUENCE [LARGE SCALE GENOMIC DNA]</scope>
    <source>
        <strain evidence="15">R-o-18</strain>
        <tissue evidence="15">Leaf</tissue>
    </source>
</reference>
<dbReference type="InterPro" id="IPR014729">
    <property type="entry name" value="Rossmann-like_a/b/a_fold"/>
</dbReference>
<dbReference type="Proteomes" id="UP000823674">
    <property type="component" value="Chromosome A01"/>
</dbReference>
<dbReference type="SUPFAM" id="SSF52402">
    <property type="entry name" value="Adenine nucleotide alpha hydrolases-like"/>
    <property type="match status" value="1"/>
</dbReference>
<evidence type="ECO:0000256" key="11">
    <source>
        <dbReference type="PROSITE-ProRule" id="PRU10141"/>
    </source>
</evidence>
<comment type="function">
    <text evidence="2">Functions as an E3 ubiquitin ligase.</text>
</comment>
<dbReference type="InterPro" id="IPR051348">
    <property type="entry name" value="U-box_ubiquitin_ligases"/>
</dbReference>
<dbReference type="CDD" id="cd07535">
    <property type="entry name" value="HAD_VSP"/>
    <property type="match status" value="1"/>
</dbReference>
<keyword evidence="7 11" id="KW-0547">Nucleotide-binding</keyword>
<keyword evidence="8" id="KW-0418">Kinase</keyword>
<feature type="domain" description="Protein kinase" evidence="13">
    <location>
        <begin position="426"/>
        <end position="691"/>
    </location>
</feature>
<dbReference type="CDD" id="cd06503">
    <property type="entry name" value="ATP-synt_Fo_b"/>
    <property type="match status" value="1"/>
</dbReference>
<feature type="compositionally biased region" description="Polar residues" evidence="12">
    <location>
        <begin position="215"/>
        <end position="228"/>
    </location>
</feature>
<evidence type="ECO:0000259" key="14">
    <source>
        <dbReference type="PROSITE" id="PS51698"/>
    </source>
</evidence>
<dbReference type="InterPro" id="IPR005519">
    <property type="entry name" value="Acid_phosphat_B-like"/>
</dbReference>
<evidence type="ECO:0000256" key="12">
    <source>
        <dbReference type="SAM" id="MobiDB-lite"/>
    </source>
</evidence>
<dbReference type="Gene3D" id="3.40.50.1000">
    <property type="entry name" value="HAD superfamily/HAD-like"/>
    <property type="match status" value="1"/>
</dbReference>
<dbReference type="PROSITE" id="PS51698">
    <property type="entry name" value="U_BOX"/>
    <property type="match status" value="1"/>
</dbReference>
<dbReference type="InterPro" id="IPR017441">
    <property type="entry name" value="Protein_kinase_ATP_BS"/>
</dbReference>
<feature type="compositionally biased region" description="Polar residues" evidence="12">
    <location>
        <begin position="156"/>
        <end position="165"/>
    </location>
</feature>
<dbReference type="PROSITE" id="PS00107">
    <property type="entry name" value="PROTEIN_KINASE_ATP"/>
    <property type="match status" value="1"/>
</dbReference>
<proteinExistence type="predicted"/>
<dbReference type="SUPFAM" id="SSF56784">
    <property type="entry name" value="HAD-like"/>
    <property type="match status" value="1"/>
</dbReference>
<feature type="domain" description="U-box" evidence="14">
    <location>
        <begin position="711"/>
        <end position="784"/>
    </location>
</feature>
<feature type="region of interest" description="Disordered" evidence="12">
    <location>
        <begin position="358"/>
        <end position="402"/>
    </location>
</feature>
<dbReference type="InterPro" id="IPR000719">
    <property type="entry name" value="Prot_kinase_dom"/>
</dbReference>
<dbReference type="SUPFAM" id="SSF57850">
    <property type="entry name" value="RING/U-box"/>
    <property type="match status" value="1"/>
</dbReference>
<sequence>MLASSYFTSIQGLLLYLHQVRDDVVAAYRQEVLWQAEEVLKPYQKMFERRKVAVEVHVIESDNVAAAIAEVVTRNSIERLVIGGSSRSFFSRKADMCSAISALVPNFCTVYVVSKGKLSCVRPSDSDGNATIRDDGSERTDSSSGSSGPNSESTDGVSSALDSQSQSRALSLPVRRFQHVPAIGRQASVPMDTSSVGSDDTRCMSMDAEEAKDVSSINRSSTDTTSRWTPRLRDYEERKDAMSSSSSNREYGNAGGKFSWTGMVIDTTHSRASQQASNMSDNLTEHSYTDNQVNLSFEVEKLRAELRHVQEMYTAAQTETFDASRKLGELNQRRLEEAIKLEELKLKEYEARELAEKEKQNFEKAKRDAESMRERAEREIAQRREAERKAARDAKEKEKLEDTLGSPRLQYQHFTWEEIVAATSSFSEELKIGMGAYGSVYKCNMHHTTAAVKVLHSAENGLSKQFQQELEILSKIRHPHLVLLLGACPEQGALVYEYMENGSLEDRLFQVNNSPPLPWFERVRIAWEVAAALVFLHKSKPKPIIHRDLKPANILLDHNFVSKVGDVGLSTMVQVDPLSTKFTIYKQTSPVGTLSYMDPEYQRTGMISSKSDVYSFGMIVLQLLTAKPPMALTHLVESAMDSNDEFLKILDQKAGNWPVEETRELTSLALCCTELRGKDRPDLRDQILPALESLKKVAEKARNSISSVPTQPPFHFLCPLLKDVMNEPCVAADGYTYDRRAIEEWFEEHNTSPMTDSPLLSKNLLPNYTLYTAIMEWRFLKTLLNILDTHLIKITSFCFRHYTMRMLVSLLVLSLSSLALSNENATSYVLPRPLIFETQELKSAVDDDNVNVNCTSWRFAAETNNLAPWKTIPAECAGYVKDYLMGRGYVVDLERVSEEANVYASSFGFSGDDGKDTWIFDIDETLLSNLPYYLEHGCGLEVFDHTKFDKWVEKGAAPAIAPSLKLYEKVKDLGYKVILLTGRRENHRVITIENLINAGFNNWDELILRSLDDDHKTATIFKSEKRDEMVKEGYRIRGNSGDQWSDLLGSAMSQRSFKLPNPIHDMFNPTTILEIFTSDLASSVHIASCSVQLSSAASLLYGTRSMNST</sequence>
<dbReference type="CDD" id="cd01989">
    <property type="entry name" value="USP_STK_Ubox_N"/>
    <property type="match status" value="1"/>
</dbReference>